<reference evidence="1 2" key="1">
    <citation type="submission" date="2015-04" db="EMBL/GenBank/DDBJ databases">
        <authorList>
            <person name="Syromyatnikov M.Y."/>
            <person name="Popov V.N."/>
        </authorList>
    </citation>
    <scope>NUCLEOTIDE SEQUENCE [LARGE SCALE GENOMIC DNA]</scope>
</reference>
<evidence type="ECO:0000313" key="2">
    <source>
        <dbReference type="Proteomes" id="UP000183832"/>
    </source>
</evidence>
<organism evidence="1 2">
    <name type="scientific">Clunio marinus</name>
    <dbReference type="NCBI Taxonomy" id="568069"/>
    <lineage>
        <taxon>Eukaryota</taxon>
        <taxon>Metazoa</taxon>
        <taxon>Ecdysozoa</taxon>
        <taxon>Arthropoda</taxon>
        <taxon>Hexapoda</taxon>
        <taxon>Insecta</taxon>
        <taxon>Pterygota</taxon>
        <taxon>Neoptera</taxon>
        <taxon>Endopterygota</taxon>
        <taxon>Diptera</taxon>
        <taxon>Nematocera</taxon>
        <taxon>Chironomoidea</taxon>
        <taxon>Chironomidae</taxon>
        <taxon>Clunio</taxon>
    </lineage>
</organism>
<proteinExistence type="predicted"/>
<gene>
    <name evidence="1" type="ORF">CLUMA_CG018867</name>
</gene>
<dbReference type="AlphaFoldDB" id="A0A1J1J0I1"/>
<dbReference type="EMBL" id="CVRI01000065">
    <property type="protein sequence ID" value="CRL05840.1"/>
    <property type="molecule type" value="Genomic_DNA"/>
</dbReference>
<accession>A0A1J1J0I1</accession>
<evidence type="ECO:0000313" key="1">
    <source>
        <dbReference type="EMBL" id="CRL05840.1"/>
    </source>
</evidence>
<name>A0A1J1J0I1_9DIPT</name>
<protein>
    <submittedName>
        <fullName evidence="1">CLUMA_CG018867, isoform A</fullName>
    </submittedName>
</protein>
<sequence>MLSKKRNTAQPQQDVNMRGRLFTLSINTGLKKLTNRLRQPAARFAHLAFVELKPIDWNIDTE</sequence>
<keyword evidence="2" id="KW-1185">Reference proteome</keyword>
<dbReference type="Proteomes" id="UP000183832">
    <property type="component" value="Unassembled WGS sequence"/>
</dbReference>